<evidence type="ECO:0000313" key="3">
    <source>
        <dbReference type="EMBL" id="BBE50632.1"/>
    </source>
</evidence>
<dbReference type="EMBL" id="AP018738">
    <property type="protein sequence ID" value="BBE50632.1"/>
    <property type="molecule type" value="Genomic_DNA"/>
</dbReference>
<keyword evidence="2" id="KW-0812">Transmembrane</keyword>
<dbReference type="STRING" id="1188319.OYT1_02542"/>
<dbReference type="Pfam" id="PF13103">
    <property type="entry name" value="TonB_2"/>
    <property type="match status" value="1"/>
</dbReference>
<gene>
    <name evidence="3" type="ORF">OYT1_ch1072</name>
</gene>
<dbReference type="OrthoDB" id="5298892at2"/>
<feature type="region of interest" description="Disordered" evidence="1">
    <location>
        <begin position="55"/>
        <end position="75"/>
    </location>
</feature>
<sequence>MELTYHQPNRMPAAMLALLVHTLFFALLYFGVGWHSEQPQGMTVDMWDALPAATSASVAEPAPREPEPVEPPKPVVKEVAPAKPEPIKAEIELKDKKKPLEKVTEVKKPIEVAKPVPPKVTETMRAEQAAKAEMERVRAERAAAEAAQAAANGRVVDEFVAKIIAKVKRNIVMPPDVPDNAKAEFDVTLLPGGSVLNTKLAKSSGNVAYDSAVERAILKSQPLPLPPDASLFKRFRDLHLGFKPVE</sequence>
<accession>A0A2Z6GB83</accession>
<dbReference type="KEGG" id="fam:OYT1_ch1072"/>
<keyword evidence="3" id="KW-0131">Cell cycle</keyword>
<keyword evidence="4" id="KW-1185">Reference proteome</keyword>
<name>A0A2Z6GB83_9PROT</name>
<dbReference type="GO" id="GO:0051301">
    <property type="term" value="P:cell division"/>
    <property type="evidence" value="ECO:0007669"/>
    <property type="project" value="UniProtKB-KW"/>
</dbReference>
<keyword evidence="3" id="KW-0132">Cell division</keyword>
<dbReference type="SUPFAM" id="SSF74653">
    <property type="entry name" value="TolA/TonB C-terminal domain"/>
    <property type="match status" value="1"/>
</dbReference>
<evidence type="ECO:0000256" key="2">
    <source>
        <dbReference type="SAM" id="Phobius"/>
    </source>
</evidence>
<keyword evidence="2" id="KW-1133">Transmembrane helix</keyword>
<proteinExistence type="predicted"/>
<keyword evidence="2" id="KW-0472">Membrane</keyword>
<evidence type="ECO:0000256" key="1">
    <source>
        <dbReference type="SAM" id="MobiDB-lite"/>
    </source>
</evidence>
<reference evidence="3 4" key="1">
    <citation type="submission" date="2018-06" db="EMBL/GenBank/DDBJ databases">
        <title>OYT1 Genome Sequencing.</title>
        <authorList>
            <person name="Kato S."/>
            <person name="Itoh T."/>
            <person name="Ohkuma M."/>
        </authorList>
    </citation>
    <scope>NUCLEOTIDE SEQUENCE [LARGE SCALE GENOMIC DNA]</scope>
    <source>
        <strain evidence="3 4">OYT1</strain>
    </source>
</reference>
<dbReference type="RefSeq" id="WP_062627641.1">
    <property type="nucleotide sequence ID" value="NZ_AP018738.1"/>
</dbReference>
<dbReference type="Proteomes" id="UP000033070">
    <property type="component" value="Chromosome"/>
</dbReference>
<evidence type="ECO:0000313" key="4">
    <source>
        <dbReference type="Proteomes" id="UP000033070"/>
    </source>
</evidence>
<protein>
    <submittedName>
        <fullName evidence="3">Cell division and transport-associated protein TolA</fullName>
    </submittedName>
</protein>
<feature type="transmembrane region" description="Helical" evidence="2">
    <location>
        <begin position="12"/>
        <end position="32"/>
    </location>
</feature>
<organism evidence="3 4">
    <name type="scientific">Ferriphaselus amnicola</name>
    <dbReference type="NCBI Taxonomy" id="1188319"/>
    <lineage>
        <taxon>Bacteria</taxon>
        <taxon>Pseudomonadati</taxon>
        <taxon>Pseudomonadota</taxon>
        <taxon>Betaproteobacteria</taxon>
        <taxon>Nitrosomonadales</taxon>
        <taxon>Gallionellaceae</taxon>
        <taxon>Ferriphaselus</taxon>
    </lineage>
</organism>
<dbReference type="AlphaFoldDB" id="A0A2Z6GB83"/>
<dbReference type="Gene3D" id="3.30.1150.10">
    <property type="match status" value="1"/>
</dbReference>